<organism evidence="2">
    <name type="scientific">viral metagenome</name>
    <dbReference type="NCBI Taxonomy" id="1070528"/>
    <lineage>
        <taxon>unclassified sequences</taxon>
        <taxon>metagenomes</taxon>
        <taxon>organismal metagenomes</taxon>
    </lineage>
</organism>
<accession>A0A6C0INM1</accession>
<protein>
    <submittedName>
        <fullName evidence="2">Uncharacterized protein</fullName>
    </submittedName>
</protein>
<feature type="transmembrane region" description="Helical" evidence="1">
    <location>
        <begin position="178"/>
        <end position="197"/>
    </location>
</feature>
<evidence type="ECO:0000256" key="1">
    <source>
        <dbReference type="SAM" id="Phobius"/>
    </source>
</evidence>
<dbReference type="SUPFAM" id="SSF49899">
    <property type="entry name" value="Concanavalin A-like lectins/glucanases"/>
    <property type="match status" value="1"/>
</dbReference>
<reference evidence="2" key="1">
    <citation type="journal article" date="2020" name="Nature">
        <title>Giant virus diversity and host interactions through global metagenomics.</title>
        <authorList>
            <person name="Schulz F."/>
            <person name="Roux S."/>
            <person name="Paez-Espino D."/>
            <person name="Jungbluth S."/>
            <person name="Walsh D.A."/>
            <person name="Denef V.J."/>
            <person name="McMahon K.D."/>
            <person name="Konstantinidis K.T."/>
            <person name="Eloe-Fadrosh E.A."/>
            <person name="Kyrpides N.C."/>
            <person name="Woyke T."/>
        </authorList>
    </citation>
    <scope>NUCLEOTIDE SEQUENCE</scope>
    <source>
        <strain evidence="2">GVMAG-M-3300023210-19</strain>
    </source>
</reference>
<evidence type="ECO:0000313" key="2">
    <source>
        <dbReference type="EMBL" id="QHT93113.1"/>
    </source>
</evidence>
<dbReference type="AlphaFoldDB" id="A0A6C0INM1"/>
<dbReference type="EMBL" id="MN740200">
    <property type="protein sequence ID" value="QHT93113.1"/>
    <property type="molecule type" value="Genomic_DNA"/>
</dbReference>
<keyword evidence="1" id="KW-0472">Membrane</keyword>
<feature type="transmembrane region" description="Helical" evidence="1">
    <location>
        <begin position="115"/>
        <end position="133"/>
    </location>
</feature>
<name>A0A6C0INM1_9ZZZZ</name>
<dbReference type="InterPro" id="IPR013320">
    <property type="entry name" value="ConA-like_dom_sf"/>
</dbReference>
<keyword evidence="1" id="KW-1133">Transmembrane helix</keyword>
<feature type="transmembrane region" description="Helical" evidence="1">
    <location>
        <begin position="145"/>
        <end position="166"/>
    </location>
</feature>
<feature type="transmembrane region" description="Helical" evidence="1">
    <location>
        <begin position="83"/>
        <end position="103"/>
    </location>
</feature>
<sequence>MNETIEPDYIEKGFQTFNKLNKNIKSSAEQASKFASERMKQTASQPIVQNTMASHGMMIMIMSIFIVFMLFTSNYSMSMTYETSWLAIPVLLLLAYGLSSFVKPVATTNNWISSVFSKLALVAFSGILMYYYVQFSQQTNSSLSHVYSVLSVLLMFVSLAIVFYFTGEYIKRLEGFPGLIMQMLFYIPCLLLQFVNYIKKDISDTTNPVFYLFVIELVLILLYIYLPKIVKLLFMKKGIKLLPGNEFLDKSHVISGSEELKMEKNDQFDQTANYRRNYGISFWLYLNDQGSNYKAYSKETNIFNYADGAPHVVYENNIDEEHGRNNLVVYYTNRDNKQEDKVKLNIAKQKWNHIAFNYSSTFLDIFVNGKLAQSVPIHNAEPKYTPYDNITIGDQNGLDGAICNITYYKAPLSKRNILNEYNLLAHKNPPIETEFMPKNLINGDMLKRLFFLRTD</sequence>
<keyword evidence="1" id="KW-0812">Transmembrane</keyword>
<feature type="transmembrane region" description="Helical" evidence="1">
    <location>
        <begin position="47"/>
        <end position="71"/>
    </location>
</feature>
<dbReference type="Gene3D" id="2.60.120.200">
    <property type="match status" value="1"/>
</dbReference>
<dbReference type="Pfam" id="PF13385">
    <property type="entry name" value="Laminin_G_3"/>
    <property type="match status" value="1"/>
</dbReference>
<feature type="transmembrane region" description="Helical" evidence="1">
    <location>
        <begin position="209"/>
        <end position="226"/>
    </location>
</feature>
<proteinExistence type="predicted"/>